<dbReference type="RefSeq" id="WP_130597894.1">
    <property type="nucleotide sequence ID" value="NZ_CP036200.1"/>
</dbReference>
<proteinExistence type="predicted"/>
<sequence length="252" mass="28942">MNQSMAKLCDKQFTIKSMRQGRLVSLGSKVSQNGVELTESINLGVADYSSDVIYSSNYILSSHRQKSSLTSFESMYELLTRKYGQSASYQNIVEASSRYWQHQLQVKLSHLEQRLASDLAQCKSESCTQGANYQADKKMQQLEKQYQDKIMTEPMLCYDKLPLNDDKDYCFKLRKGEMTEGERGIYVSLSGRRGTNSDRCVVWFNGSDIIEACTQTSANRFIVRAESFAVRHWLKQYQLQQHASQPKLDIEL</sequence>
<protein>
    <submittedName>
        <fullName evidence="1">Uncharacterized protein</fullName>
    </submittedName>
</protein>
<dbReference type="Proteomes" id="UP000291106">
    <property type="component" value="Chromosome"/>
</dbReference>
<organism evidence="1 2">
    <name type="scientific">Shewanella maritima</name>
    <dbReference type="NCBI Taxonomy" id="2520507"/>
    <lineage>
        <taxon>Bacteria</taxon>
        <taxon>Pseudomonadati</taxon>
        <taxon>Pseudomonadota</taxon>
        <taxon>Gammaproteobacteria</taxon>
        <taxon>Alteromonadales</taxon>
        <taxon>Shewanellaceae</taxon>
        <taxon>Shewanella</taxon>
    </lineage>
</organism>
<dbReference type="KEGG" id="smai:EXU30_03815"/>
<dbReference type="AlphaFoldDB" id="A0A411PEV5"/>
<evidence type="ECO:0000313" key="2">
    <source>
        <dbReference type="Proteomes" id="UP000291106"/>
    </source>
</evidence>
<reference evidence="1 2" key="1">
    <citation type="submission" date="2019-02" db="EMBL/GenBank/DDBJ databases">
        <title>Shewanella sp. D4-2 isolated from Dokdo Island.</title>
        <authorList>
            <person name="Baek K."/>
        </authorList>
    </citation>
    <scope>NUCLEOTIDE SEQUENCE [LARGE SCALE GENOMIC DNA]</scope>
    <source>
        <strain evidence="1 2">D4-2</strain>
    </source>
</reference>
<keyword evidence="2" id="KW-1185">Reference proteome</keyword>
<evidence type="ECO:0000313" key="1">
    <source>
        <dbReference type="EMBL" id="QBF81920.1"/>
    </source>
</evidence>
<gene>
    <name evidence="1" type="ORF">EXU30_03815</name>
</gene>
<dbReference type="EMBL" id="CP036200">
    <property type="protein sequence ID" value="QBF81920.1"/>
    <property type="molecule type" value="Genomic_DNA"/>
</dbReference>
<accession>A0A411PEV5</accession>
<name>A0A411PEV5_9GAMM</name>